<reference evidence="1" key="1">
    <citation type="submission" date="2021-04" db="EMBL/GenBank/DDBJ databases">
        <title>The complete genome sequence of Caulobacter sp. S6.</title>
        <authorList>
            <person name="Tang Y."/>
            <person name="Ouyang W."/>
            <person name="Liu Q."/>
            <person name="Huang B."/>
            <person name="Guo Z."/>
            <person name="Lei P."/>
        </authorList>
    </citation>
    <scope>NUCLEOTIDE SEQUENCE</scope>
    <source>
        <strain evidence="1">S6</strain>
    </source>
</reference>
<dbReference type="RefSeq" id="WP_211937776.1">
    <property type="nucleotide sequence ID" value="NZ_CP073078.1"/>
</dbReference>
<dbReference type="GO" id="GO:0016491">
    <property type="term" value="F:oxidoreductase activity"/>
    <property type="evidence" value="ECO:0007669"/>
    <property type="project" value="InterPro"/>
</dbReference>
<dbReference type="NCBIfam" id="NF047509">
    <property type="entry name" value="Rv3131_FMN_oxido"/>
    <property type="match status" value="1"/>
</dbReference>
<protein>
    <recommendedName>
        <fullName evidence="3">Twin-arginine translocation pathway signal protein</fullName>
    </recommendedName>
</protein>
<accession>A0A975FYX0</accession>
<evidence type="ECO:0000313" key="1">
    <source>
        <dbReference type="EMBL" id="QUD87726.1"/>
    </source>
</evidence>
<dbReference type="InterPro" id="IPR006311">
    <property type="entry name" value="TAT_signal"/>
</dbReference>
<organism evidence="1 2">
    <name type="scientific">Phenylobacterium montanum</name>
    <dbReference type="NCBI Taxonomy" id="2823693"/>
    <lineage>
        <taxon>Bacteria</taxon>
        <taxon>Pseudomonadati</taxon>
        <taxon>Pseudomonadota</taxon>
        <taxon>Alphaproteobacteria</taxon>
        <taxon>Caulobacterales</taxon>
        <taxon>Caulobacteraceae</taxon>
        <taxon>Phenylobacterium</taxon>
    </lineage>
</organism>
<gene>
    <name evidence="1" type="ORF">KCG34_22200</name>
</gene>
<dbReference type="Gene3D" id="3.40.109.10">
    <property type="entry name" value="NADH Oxidase"/>
    <property type="match status" value="1"/>
</dbReference>
<dbReference type="AlphaFoldDB" id="A0A975FYX0"/>
<sequence>MTPDRRAFVRLVGGGAVFAAAPLGGCAAGPDLRAAWHDPGAGETDPRRRAIAYGLLAPNPHNMQPWLADLREPGAVTLYADPERLLPVTDPFDRQITIGCGAFLELMRMAAAEQGLEATITPFPDGEPQPRLGGRAIARVAFRPGGARDPLFAHALDRRTSRIPFEKRPLAAGLDLEIRKASLGGVTASSTVDPARIATLKALVYAGSVVEARTPAAQHESCERTFIGAREVAAHRYGIALDGPMMEALHAVGLLTQAALERPGSFAFDQSLAFLKSLADTAQGFVWLTTPENSRAEQLMAGRSYLRVNTQAAALGVAMHPWSQTLQEYPTMAALYAKAHGMLAPEGGRLQMLVRIGYAHPVPPAPRRGLAAQIRNA</sequence>
<evidence type="ECO:0008006" key="3">
    <source>
        <dbReference type="Google" id="ProtNLM"/>
    </source>
</evidence>
<dbReference type="EMBL" id="CP073078">
    <property type="protein sequence ID" value="QUD87726.1"/>
    <property type="molecule type" value="Genomic_DNA"/>
</dbReference>
<evidence type="ECO:0000313" key="2">
    <source>
        <dbReference type="Proteomes" id="UP000676409"/>
    </source>
</evidence>
<name>A0A975FYX0_9CAUL</name>
<keyword evidence="2" id="KW-1185">Reference proteome</keyword>
<proteinExistence type="predicted"/>
<dbReference type="KEGG" id="caul:KCG34_22200"/>
<dbReference type="InterPro" id="IPR000415">
    <property type="entry name" value="Nitroreductase-like"/>
</dbReference>
<dbReference type="Proteomes" id="UP000676409">
    <property type="component" value="Chromosome"/>
</dbReference>
<dbReference type="PROSITE" id="PS51318">
    <property type="entry name" value="TAT"/>
    <property type="match status" value="1"/>
</dbReference>